<dbReference type="GO" id="GO:0015627">
    <property type="term" value="C:type II protein secretion system complex"/>
    <property type="evidence" value="ECO:0007669"/>
    <property type="project" value="InterPro"/>
</dbReference>
<evidence type="ECO:0000256" key="2">
    <source>
        <dbReference type="SAM" id="Phobius"/>
    </source>
</evidence>
<protein>
    <recommendedName>
        <fullName evidence="5">Prepilin-type N-terminal cleavage/methylation domain-containing protein</fullName>
    </recommendedName>
</protein>
<dbReference type="RefSeq" id="WP_013484732.1">
    <property type="nucleotide sequence ID" value="NC_014828.1"/>
</dbReference>
<dbReference type="STRING" id="663278.Ethha_0793"/>
<keyword evidence="1" id="KW-0488">Methylation</keyword>
<name>E6U2Z5_ETHHY</name>
<evidence type="ECO:0000313" key="3">
    <source>
        <dbReference type="EMBL" id="ADU26362.1"/>
    </source>
</evidence>
<dbReference type="GO" id="GO:0015628">
    <property type="term" value="P:protein secretion by the type II secretion system"/>
    <property type="evidence" value="ECO:0007669"/>
    <property type="project" value="InterPro"/>
</dbReference>
<keyword evidence="4" id="KW-1185">Reference proteome</keyword>
<gene>
    <name evidence="3" type="ordered locus">Ethha_0793</name>
</gene>
<dbReference type="SUPFAM" id="SSF54523">
    <property type="entry name" value="Pili subunits"/>
    <property type="match status" value="1"/>
</dbReference>
<proteinExistence type="predicted"/>
<dbReference type="AlphaFoldDB" id="E6U2Z5"/>
<evidence type="ECO:0008006" key="5">
    <source>
        <dbReference type="Google" id="ProtNLM"/>
    </source>
</evidence>
<dbReference type="InterPro" id="IPR000983">
    <property type="entry name" value="Bac_GSPG_pilin"/>
</dbReference>
<dbReference type="KEGG" id="eha:Ethha_0793"/>
<dbReference type="Proteomes" id="UP000001551">
    <property type="component" value="Chromosome"/>
</dbReference>
<feature type="transmembrane region" description="Helical" evidence="2">
    <location>
        <begin position="21"/>
        <end position="46"/>
    </location>
</feature>
<evidence type="ECO:0000256" key="1">
    <source>
        <dbReference type="ARBA" id="ARBA00022481"/>
    </source>
</evidence>
<dbReference type="HOGENOM" id="CLU_091705_7_0_9"/>
<accession>E6U2Z5</accession>
<dbReference type="PRINTS" id="PR00813">
    <property type="entry name" value="BCTERIALGSPG"/>
</dbReference>
<dbReference type="eggNOG" id="COG2165">
    <property type="taxonomic scope" value="Bacteria"/>
</dbReference>
<keyword evidence="2" id="KW-0472">Membrane</keyword>
<dbReference type="EMBL" id="CP002400">
    <property type="protein sequence ID" value="ADU26362.1"/>
    <property type="molecule type" value="Genomic_DNA"/>
</dbReference>
<dbReference type="InterPro" id="IPR045584">
    <property type="entry name" value="Pilin-like"/>
</dbReference>
<dbReference type="InterPro" id="IPR012902">
    <property type="entry name" value="N_methyl_site"/>
</dbReference>
<keyword evidence="2" id="KW-0812">Transmembrane</keyword>
<evidence type="ECO:0000313" key="4">
    <source>
        <dbReference type="Proteomes" id="UP000001551"/>
    </source>
</evidence>
<dbReference type="Pfam" id="PF07963">
    <property type="entry name" value="N_methyl"/>
    <property type="match status" value="1"/>
</dbReference>
<keyword evidence="2" id="KW-1133">Transmembrane helix</keyword>
<dbReference type="PROSITE" id="PS00409">
    <property type="entry name" value="PROKAR_NTER_METHYL"/>
    <property type="match status" value="1"/>
</dbReference>
<sequence length="146" mass="15441">MIKSLVKTREKLRKNKKGFTLIELLVVIAILAVLAAILIPVVGGFIGSARKNAATADARSVYSATTTYLAQNTGDFSGGYNATTNGISDANLEQYLGGTPTTWNFKITAIDITYDSTTGTSTVHSVTITEPQTGGTSYTFDGVHIS</sequence>
<organism evidence="3 4">
    <name type="scientific">Ethanoligenens harbinense (strain DSM 18485 / JCM 12961 / CGMCC 1.5033 / YUAN-3)</name>
    <dbReference type="NCBI Taxonomy" id="663278"/>
    <lineage>
        <taxon>Bacteria</taxon>
        <taxon>Bacillati</taxon>
        <taxon>Bacillota</taxon>
        <taxon>Clostridia</taxon>
        <taxon>Eubacteriales</taxon>
        <taxon>Oscillospiraceae</taxon>
        <taxon>Ethanoligenens</taxon>
    </lineage>
</organism>
<reference evidence="3 4" key="1">
    <citation type="submission" date="2010-12" db="EMBL/GenBank/DDBJ databases">
        <title>Complete sequence of Ethanoligenens harbinense YUAN-3.</title>
        <authorList>
            <person name="Lucas S."/>
            <person name="Copeland A."/>
            <person name="Lapidus A."/>
            <person name="Cheng J.-F."/>
            <person name="Bruce D."/>
            <person name="Goodwin L."/>
            <person name="Pitluck S."/>
            <person name="Chertkov O."/>
            <person name="Misra M."/>
            <person name="Detter J.C."/>
            <person name="Han C."/>
            <person name="Tapia R."/>
            <person name="Land M."/>
            <person name="Hauser L."/>
            <person name="Jeffries C."/>
            <person name="Kyrpides N."/>
            <person name="Ivanova N."/>
            <person name="Mikhailova N."/>
            <person name="Wang A."/>
            <person name="Mouttaki H."/>
            <person name="He Z."/>
            <person name="Zhou J."/>
            <person name="Hemme C.L."/>
            <person name="Woyke T."/>
        </authorList>
    </citation>
    <scope>NUCLEOTIDE SEQUENCE [LARGE SCALE GENOMIC DNA]</scope>
    <source>
        <strain evidence="4">DSM 18485 / JCM 12961 / CGMCC 1.5033 / YUAN-3</strain>
    </source>
</reference>
<dbReference type="Gene3D" id="3.30.700.10">
    <property type="entry name" value="Glycoprotein, Type 4 Pilin"/>
    <property type="match status" value="1"/>
</dbReference>
<dbReference type="PANTHER" id="PTHR30093">
    <property type="entry name" value="GENERAL SECRETION PATHWAY PROTEIN G"/>
    <property type="match status" value="1"/>
</dbReference>
<dbReference type="NCBIfam" id="TIGR02532">
    <property type="entry name" value="IV_pilin_GFxxxE"/>
    <property type="match status" value="1"/>
</dbReference>